<dbReference type="OrthoDB" id="9771846at2"/>
<dbReference type="Proteomes" id="UP000267585">
    <property type="component" value="Unassembled WGS sequence"/>
</dbReference>
<gene>
    <name evidence="1" type="ORF">EHW67_06805</name>
</gene>
<keyword evidence="2" id="KW-1185">Reference proteome</keyword>
<accession>A0A3S0IPV1</accession>
<organism evidence="1 2">
    <name type="scientific">Arenibacter aquaticus</name>
    <dbReference type="NCBI Taxonomy" id="2489054"/>
    <lineage>
        <taxon>Bacteria</taxon>
        <taxon>Pseudomonadati</taxon>
        <taxon>Bacteroidota</taxon>
        <taxon>Flavobacteriia</taxon>
        <taxon>Flavobacteriales</taxon>
        <taxon>Flavobacteriaceae</taxon>
        <taxon>Arenibacter</taxon>
    </lineage>
</organism>
<sequence length="339" mass="40149">MRYKALFYLTKYKSVNDAVQFYLQIISEALTGRSNFKVSENLKEAKTADIIVTYFVKDYFFARILHPRSTIINWFQGILPEESYLWQKNKLRYYMYSFMEWFCLSTSDYNFFVSKAMLGHYQRKYNYKGNKYFIMPCFNAHLKDNFGMKVDRPSFVYIGSLSKWQCLDKTLELFKEINKHIPTATLEILTNKQKEARQLLKKYEIVNASVNYVPLKELSEYLVKFKYGFLIREDININNVATPNKLCTYMASGVIPVYSDVIESFKTHLEGVKHKIALANQFELEEANHQIIEFEKSKIIDYSELHSDYAKPFNIFYNKDRYVNNIRLALKELGKKGKV</sequence>
<evidence type="ECO:0000313" key="2">
    <source>
        <dbReference type="Proteomes" id="UP000267585"/>
    </source>
</evidence>
<evidence type="ECO:0008006" key="3">
    <source>
        <dbReference type="Google" id="ProtNLM"/>
    </source>
</evidence>
<protein>
    <recommendedName>
        <fullName evidence="3">Glycosyltransferase</fullName>
    </recommendedName>
</protein>
<dbReference type="SUPFAM" id="SSF53756">
    <property type="entry name" value="UDP-Glycosyltransferase/glycogen phosphorylase"/>
    <property type="match status" value="1"/>
</dbReference>
<evidence type="ECO:0000313" key="1">
    <source>
        <dbReference type="EMBL" id="RTE54866.1"/>
    </source>
</evidence>
<dbReference type="AlphaFoldDB" id="A0A3S0IPV1"/>
<dbReference type="Gene3D" id="3.40.50.2000">
    <property type="entry name" value="Glycogen Phosphorylase B"/>
    <property type="match status" value="1"/>
</dbReference>
<comment type="caution">
    <text evidence="1">The sequence shown here is derived from an EMBL/GenBank/DDBJ whole genome shotgun (WGS) entry which is preliminary data.</text>
</comment>
<name>A0A3S0IPV1_9FLAO</name>
<dbReference type="RefSeq" id="WP_126161598.1">
    <property type="nucleotide sequence ID" value="NZ_RQPJ01000002.1"/>
</dbReference>
<dbReference type="EMBL" id="RQPJ01000002">
    <property type="protein sequence ID" value="RTE54866.1"/>
    <property type="molecule type" value="Genomic_DNA"/>
</dbReference>
<reference evidence="1 2" key="1">
    <citation type="submission" date="2018-11" db="EMBL/GenBank/DDBJ databases">
        <title>Arenibacter aquaticus sp.nov., a marine bacterium isolated from surface seawater in the South China Sea.</title>
        <authorList>
            <person name="Guo J."/>
            <person name="Sun J."/>
        </authorList>
    </citation>
    <scope>NUCLEOTIDE SEQUENCE [LARGE SCALE GENOMIC DNA]</scope>
    <source>
        <strain evidence="1 2">GUO666</strain>
    </source>
</reference>
<proteinExistence type="predicted"/>